<evidence type="ECO:0000313" key="2">
    <source>
        <dbReference type="EMBL" id="RDY12041.1"/>
    </source>
</evidence>
<reference evidence="2" key="1">
    <citation type="submission" date="2018-05" db="EMBL/GenBank/DDBJ databases">
        <title>Draft genome of Mucuna pruriens seed.</title>
        <authorList>
            <person name="Nnadi N.E."/>
            <person name="Vos R."/>
            <person name="Hasami M.H."/>
            <person name="Devisetty U.K."/>
            <person name="Aguiy J.C."/>
        </authorList>
    </citation>
    <scope>NUCLEOTIDE SEQUENCE [LARGE SCALE GENOMIC DNA]</scope>
    <source>
        <strain evidence="2">JCA_2017</strain>
    </source>
</reference>
<proteinExistence type="predicted"/>
<dbReference type="OrthoDB" id="1934635at2759"/>
<name>A0A371IAG5_MUCPR</name>
<dbReference type="Proteomes" id="UP000257109">
    <property type="component" value="Unassembled WGS sequence"/>
</dbReference>
<feature type="region of interest" description="Disordered" evidence="1">
    <location>
        <begin position="1"/>
        <end position="21"/>
    </location>
</feature>
<sequence>MVKAKRKEPKKSEREKEPSLIDRISSREVKRVLLAKKEPLFDVPTNILLHVSPSVIVMPIGMNRLLEDFKDVFLKDVPHKLSPLRGIKHHIDLTLGATLPNRAACRTNPKEAKEIKK</sequence>
<evidence type="ECO:0000313" key="3">
    <source>
        <dbReference type="Proteomes" id="UP000257109"/>
    </source>
</evidence>
<gene>
    <name evidence="2" type="ORF">CR513_03222</name>
</gene>
<dbReference type="EMBL" id="QJKJ01000540">
    <property type="protein sequence ID" value="RDY12041.1"/>
    <property type="molecule type" value="Genomic_DNA"/>
</dbReference>
<keyword evidence="3" id="KW-1185">Reference proteome</keyword>
<organism evidence="2 3">
    <name type="scientific">Mucuna pruriens</name>
    <name type="common">Velvet bean</name>
    <name type="synonym">Dolichos pruriens</name>
    <dbReference type="NCBI Taxonomy" id="157652"/>
    <lineage>
        <taxon>Eukaryota</taxon>
        <taxon>Viridiplantae</taxon>
        <taxon>Streptophyta</taxon>
        <taxon>Embryophyta</taxon>
        <taxon>Tracheophyta</taxon>
        <taxon>Spermatophyta</taxon>
        <taxon>Magnoliopsida</taxon>
        <taxon>eudicotyledons</taxon>
        <taxon>Gunneridae</taxon>
        <taxon>Pentapetalae</taxon>
        <taxon>rosids</taxon>
        <taxon>fabids</taxon>
        <taxon>Fabales</taxon>
        <taxon>Fabaceae</taxon>
        <taxon>Papilionoideae</taxon>
        <taxon>50 kb inversion clade</taxon>
        <taxon>NPAAA clade</taxon>
        <taxon>indigoferoid/millettioid clade</taxon>
        <taxon>Phaseoleae</taxon>
        <taxon>Mucuna</taxon>
    </lineage>
</organism>
<accession>A0A371IAG5</accession>
<dbReference type="AlphaFoldDB" id="A0A371IAG5"/>
<protein>
    <submittedName>
        <fullName evidence="2">Uncharacterized protein</fullName>
    </submittedName>
</protein>
<feature type="compositionally biased region" description="Basic and acidic residues" evidence="1">
    <location>
        <begin position="10"/>
        <end position="21"/>
    </location>
</feature>
<comment type="caution">
    <text evidence="2">The sequence shown here is derived from an EMBL/GenBank/DDBJ whole genome shotgun (WGS) entry which is preliminary data.</text>
</comment>
<feature type="non-terminal residue" evidence="2">
    <location>
        <position position="1"/>
    </location>
</feature>
<evidence type="ECO:0000256" key="1">
    <source>
        <dbReference type="SAM" id="MobiDB-lite"/>
    </source>
</evidence>